<proteinExistence type="predicted"/>
<dbReference type="AlphaFoldDB" id="A0A8C4QY65"/>
<dbReference type="Gene3D" id="2.30.30.40">
    <property type="entry name" value="SH3 Domains"/>
    <property type="match status" value="2"/>
</dbReference>
<evidence type="ECO:0000256" key="4">
    <source>
        <dbReference type="SAM" id="MobiDB-lite"/>
    </source>
</evidence>
<dbReference type="InterPro" id="IPR051228">
    <property type="entry name" value="NADPH_Oxidase/PX-Domain"/>
</dbReference>
<feature type="domain" description="SH3" evidence="5">
    <location>
        <begin position="167"/>
        <end position="230"/>
    </location>
</feature>
<dbReference type="PROSITE" id="PS50002">
    <property type="entry name" value="SH3"/>
    <property type="match status" value="2"/>
</dbReference>
<dbReference type="SUPFAM" id="SSF50044">
    <property type="entry name" value="SH3-domain"/>
    <property type="match status" value="2"/>
</dbReference>
<feature type="region of interest" description="Disordered" evidence="4">
    <location>
        <begin position="73"/>
        <end position="97"/>
    </location>
</feature>
<evidence type="ECO:0000256" key="1">
    <source>
        <dbReference type="ARBA" id="ARBA00022443"/>
    </source>
</evidence>
<evidence type="ECO:0000256" key="3">
    <source>
        <dbReference type="PROSITE-ProRule" id="PRU00192"/>
    </source>
</evidence>
<feature type="compositionally biased region" description="Polar residues" evidence="4">
    <location>
        <begin position="76"/>
        <end position="87"/>
    </location>
</feature>
<evidence type="ECO:0000259" key="5">
    <source>
        <dbReference type="PROSITE" id="PS50002"/>
    </source>
</evidence>
<dbReference type="GO" id="GO:0042554">
    <property type="term" value="P:superoxide anion generation"/>
    <property type="evidence" value="ECO:0007669"/>
    <property type="project" value="TreeGrafter"/>
</dbReference>
<dbReference type="InterPro" id="IPR036028">
    <property type="entry name" value="SH3-like_dom_sf"/>
</dbReference>
<feature type="domain" description="SH3" evidence="5">
    <location>
        <begin position="99"/>
        <end position="158"/>
    </location>
</feature>
<dbReference type="PRINTS" id="PR00452">
    <property type="entry name" value="SH3DOMAIN"/>
</dbReference>
<dbReference type="InterPro" id="IPR001452">
    <property type="entry name" value="SH3_domain"/>
</dbReference>
<protein>
    <recommendedName>
        <fullName evidence="5">SH3 domain-containing protein</fullName>
    </recommendedName>
</protein>
<dbReference type="Ensembl" id="ENSEBUT00000022957.1">
    <property type="protein sequence ID" value="ENSEBUP00000022382.1"/>
    <property type="gene ID" value="ENSEBUG00000013790.1"/>
</dbReference>
<evidence type="ECO:0000313" key="7">
    <source>
        <dbReference type="Proteomes" id="UP000694388"/>
    </source>
</evidence>
<name>A0A8C4QY65_EPTBU</name>
<dbReference type="PANTHER" id="PTHR15706:SF2">
    <property type="entry name" value="SH3 AND PX DOMAIN-CONTAINING PROTEIN 2A"/>
    <property type="match status" value="1"/>
</dbReference>
<sequence>MYEGSACLTQGRGVKPSLRPKPVTNYITSNPGGSPGRLDVGTVSRGINEAGPGSEKKEGVSDEIVNGIRTLGEIGSRTSAQSSQASGGKNGTRHLELSGKGEPYRAVARFEKVQNSELSLNEGDMVDVLEKKDGGWWFVRSGVDEGWVPASYLETRLSILISRPMPHSGDVYVAIADYAGDDETLGFDEGVSLEVIERHPNGWWYCKLLDGRCEDSEGWAPSNYLERKVLAQQHKMLCTSTEATQTCVKRDESHTQMFTQPKARFSSVSAPFCECNEHNLPRLHHSQTLQRKQARLSRSKIKPPLLPFSLRDSPRELHSLLQQSFIANIIAPLIFTAVHTPIVMPSPNCSGHCGRFGNR</sequence>
<accession>A0A8C4QY65</accession>
<dbReference type="Pfam" id="PF00018">
    <property type="entry name" value="SH3_1"/>
    <property type="match status" value="2"/>
</dbReference>
<evidence type="ECO:0000313" key="6">
    <source>
        <dbReference type="Ensembl" id="ENSEBUP00000022382.1"/>
    </source>
</evidence>
<evidence type="ECO:0000256" key="2">
    <source>
        <dbReference type="ARBA" id="ARBA00022737"/>
    </source>
</evidence>
<reference evidence="6" key="1">
    <citation type="submission" date="2025-08" db="UniProtKB">
        <authorList>
            <consortium name="Ensembl"/>
        </authorList>
    </citation>
    <scope>IDENTIFICATION</scope>
</reference>
<organism evidence="6 7">
    <name type="scientific">Eptatretus burgeri</name>
    <name type="common">Inshore hagfish</name>
    <dbReference type="NCBI Taxonomy" id="7764"/>
    <lineage>
        <taxon>Eukaryota</taxon>
        <taxon>Metazoa</taxon>
        <taxon>Chordata</taxon>
        <taxon>Craniata</taxon>
        <taxon>Vertebrata</taxon>
        <taxon>Cyclostomata</taxon>
        <taxon>Myxini</taxon>
        <taxon>Myxiniformes</taxon>
        <taxon>Myxinidae</taxon>
        <taxon>Eptatretinae</taxon>
        <taxon>Eptatretus</taxon>
    </lineage>
</organism>
<keyword evidence="1 3" id="KW-0728">SH3 domain</keyword>
<dbReference type="PANTHER" id="PTHR15706">
    <property type="entry name" value="SH3 MULTIPLE DOMAIN"/>
    <property type="match status" value="1"/>
</dbReference>
<feature type="region of interest" description="Disordered" evidence="4">
    <location>
        <begin position="1"/>
        <end position="36"/>
    </location>
</feature>
<dbReference type="GeneTree" id="ENSGT00940000168366"/>
<dbReference type="GO" id="GO:0016176">
    <property type="term" value="F:superoxide-generating NADPH oxidase activator activity"/>
    <property type="evidence" value="ECO:0007669"/>
    <property type="project" value="TreeGrafter"/>
</dbReference>
<dbReference type="Proteomes" id="UP000694388">
    <property type="component" value="Unplaced"/>
</dbReference>
<keyword evidence="2" id="KW-0677">Repeat</keyword>
<keyword evidence="7" id="KW-1185">Reference proteome</keyword>
<dbReference type="SMART" id="SM00326">
    <property type="entry name" value="SH3"/>
    <property type="match status" value="2"/>
</dbReference>
<reference evidence="6" key="2">
    <citation type="submission" date="2025-09" db="UniProtKB">
        <authorList>
            <consortium name="Ensembl"/>
        </authorList>
    </citation>
    <scope>IDENTIFICATION</scope>
</reference>
<dbReference type="CDD" id="cd11856">
    <property type="entry name" value="SH3_p47phox_like"/>
    <property type="match status" value="1"/>
</dbReference>
<dbReference type="GO" id="GO:0005737">
    <property type="term" value="C:cytoplasm"/>
    <property type="evidence" value="ECO:0007669"/>
    <property type="project" value="TreeGrafter"/>
</dbReference>